<dbReference type="SUPFAM" id="SSF54593">
    <property type="entry name" value="Glyoxalase/Bleomycin resistance protein/Dihydroxybiphenyl dioxygenase"/>
    <property type="match status" value="1"/>
</dbReference>
<dbReference type="RefSeq" id="WP_310289160.1">
    <property type="nucleotide sequence ID" value="NZ_BAAAWO010000001.1"/>
</dbReference>
<dbReference type="Proteomes" id="UP001183817">
    <property type="component" value="Unassembled WGS sequence"/>
</dbReference>
<gene>
    <name evidence="2" type="ORF">J2S64_001285</name>
</gene>
<dbReference type="Pfam" id="PF18029">
    <property type="entry name" value="Glyoxalase_6"/>
    <property type="match status" value="1"/>
</dbReference>
<dbReference type="EMBL" id="JAVDYI010000001">
    <property type="protein sequence ID" value="MDR7357594.1"/>
    <property type="molecule type" value="Genomic_DNA"/>
</dbReference>
<evidence type="ECO:0000259" key="1">
    <source>
        <dbReference type="Pfam" id="PF18029"/>
    </source>
</evidence>
<evidence type="ECO:0000313" key="2">
    <source>
        <dbReference type="EMBL" id="MDR7357594.1"/>
    </source>
</evidence>
<organism evidence="2 3">
    <name type="scientific">Paeniglutamicibacter sulfureus</name>
    <dbReference type="NCBI Taxonomy" id="43666"/>
    <lineage>
        <taxon>Bacteria</taxon>
        <taxon>Bacillati</taxon>
        <taxon>Actinomycetota</taxon>
        <taxon>Actinomycetes</taxon>
        <taxon>Micrococcales</taxon>
        <taxon>Micrococcaceae</taxon>
        <taxon>Paeniglutamicibacter</taxon>
    </lineage>
</organism>
<comment type="caution">
    <text evidence="2">The sequence shown here is derived from an EMBL/GenBank/DDBJ whole genome shotgun (WGS) entry which is preliminary data.</text>
</comment>
<protein>
    <recommendedName>
        <fullName evidence="1">Glyoxalase-like domain-containing protein</fullName>
    </recommendedName>
</protein>
<keyword evidence="3" id="KW-1185">Reference proteome</keyword>
<evidence type="ECO:0000313" key="3">
    <source>
        <dbReference type="Proteomes" id="UP001183817"/>
    </source>
</evidence>
<dbReference type="PANTHER" id="PTHR35908">
    <property type="entry name" value="HYPOTHETICAL FUSION PROTEIN"/>
    <property type="match status" value="1"/>
</dbReference>
<dbReference type="InterPro" id="IPR029068">
    <property type="entry name" value="Glyas_Bleomycin-R_OHBP_Dase"/>
</dbReference>
<dbReference type="Gene3D" id="3.10.180.10">
    <property type="entry name" value="2,3-Dihydroxybiphenyl 1,2-Dioxygenase, domain 1"/>
    <property type="match status" value="1"/>
</dbReference>
<reference evidence="2 3" key="1">
    <citation type="submission" date="2023-07" db="EMBL/GenBank/DDBJ databases">
        <title>Sequencing the genomes of 1000 actinobacteria strains.</title>
        <authorList>
            <person name="Klenk H.-P."/>
        </authorList>
    </citation>
    <scope>NUCLEOTIDE SEQUENCE [LARGE SCALE GENOMIC DNA]</scope>
    <source>
        <strain evidence="2 3">DSM 20167</strain>
    </source>
</reference>
<accession>A0ABU2BG32</accession>
<name>A0ABU2BG32_9MICC</name>
<dbReference type="InterPro" id="IPR041581">
    <property type="entry name" value="Glyoxalase_6"/>
</dbReference>
<dbReference type="PANTHER" id="PTHR35908:SF1">
    <property type="entry name" value="CONSERVED PROTEIN"/>
    <property type="match status" value="1"/>
</dbReference>
<sequence length="118" mass="13232">MVGSWQALVIDCENPDTLASFYEALLGMVRVENDDDWVGIGDAPDRPAIAFQRVDPYVAPEWPGHLHPQQAHIDVRVKDLDLAETEVLSMGATSMGYGSKTYRVYLDPQKHPFCLVSW</sequence>
<dbReference type="CDD" id="cd06587">
    <property type="entry name" value="VOC"/>
    <property type="match status" value="1"/>
</dbReference>
<proteinExistence type="predicted"/>
<feature type="domain" description="Glyoxalase-like" evidence="1">
    <location>
        <begin position="8"/>
        <end position="116"/>
    </location>
</feature>